<organism evidence="1 2">
    <name type="scientific">Cinchona calisaya</name>
    <dbReference type="NCBI Taxonomy" id="153742"/>
    <lineage>
        <taxon>Eukaryota</taxon>
        <taxon>Viridiplantae</taxon>
        <taxon>Streptophyta</taxon>
        <taxon>Embryophyta</taxon>
        <taxon>Tracheophyta</taxon>
        <taxon>Spermatophyta</taxon>
        <taxon>Magnoliopsida</taxon>
        <taxon>eudicotyledons</taxon>
        <taxon>Gunneridae</taxon>
        <taxon>Pentapetalae</taxon>
        <taxon>asterids</taxon>
        <taxon>lamiids</taxon>
        <taxon>Gentianales</taxon>
        <taxon>Rubiaceae</taxon>
        <taxon>Cinchonoideae</taxon>
        <taxon>Cinchoneae</taxon>
        <taxon>Cinchona</taxon>
    </lineage>
</organism>
<protein>
    <recommendedName>
        <fullName evidence="3">Separase</fullName>
    </recommendedName>
</protein>
<reference evidence="1 2" key="1">
    <citation type="submission" date="2024-11" db="EMBL/GenBank/DDBJ databases">
        <title>A near-complete genome assembly of Cinchona calisaya.</title>
        <authorList>
            <person name="Lian D.C."/>
            <person name="Zhao X.W."/>
            <person name="Wei L."/>
        </authorList>
    </citation>
    <scope>NUCLEOTIDE SEQUENCE [LARGE SCALE GENOMIC DNA]</scope>
    <source>
        <tissue evidence="1">Nenye</tissue>
    </source>
</reference>
<evidence type="ECO:0008006" key="3">
    <source>
        <dbReference type="Google" id="ProtNLM"/>
    </source>
</evidence>
<dbReference type="EMBL" id="JBJUIK010000003">
    <property type="protein sequence ID" value="KAL3533814.1"/>
    <property type="molecule type" value="Genomic_DNA"/>
</dbReference>
<dbReference type="PANTHER" id="PTHR37743:SF1">
    <property type="entry name" value="ARM REPEAT SUPERFAMILY PROTEIN"/>
    <property type="match status" value="1"/>
</dbReference>
<accession>A0ABD3ARN5</accession>
<evidence type="ECO:0000313" key="1">
    <source>
        <dbReference type="EMBL" id="KAL3533814.1"/>
    </source>
</evidence>
<dbReference type="Proteomes" id="UP001630127">
    <property type="component" value="Unassembled WGS sequence"/>
</dbReference>
<proteinExistence type="predicted"/>
<comment type="caution">
    <text evidence="1">The sequence shown here is derived from an EMBL/GenBank/DDBJ whole genome shotgun (WGS) entry which is preliminary data.</text>
</comment>
<name>A0ABD3ARN5_9GENT</name>
<gene>
    <name evidence="1" type="ORF">ACH5RR_007335</name>
</gene>
<keyword evidence="2" id="KW-1185">Reference proteome</keyword>
<evidence type="ECO:0000313" key="2">
    <source>
        <dbReference type="Proteomes" id="UP001630127"/>
    </source>
</evidence>
<sequence length="302" mass="34651">MILLNWLFQDEILFQALARNLAEIISRKDDRYIALGWCTLTRSLIEYETSLDKLMTNGIREKYTALLKILSSCIRHLLALMGSGSILQGGFELPTRLAVASADFILSITVALTRKDVVSDSSRKKEKLRNSNSQDQPVSLLYTDSCEGKVKEKATRTSSVFLKDMGTKLLLWDHMDDLIILVGRLKTWSRKSRSLHCRGLERVLKWLQSTRSQYVCFQNEADTQMLKTGIMLLSSCWKHYGMLSHSEDYNFPRQYKELLEEYLSGIQFYADNHADEPAADKDSGVETIKFFLNCLSSFRSTR</sequence>
<dbReference type="PANTHER" id="PTHR37743">
    <property type="entry name" value="ARM REPEAT SUPERFAMILY PROTEIN"/>
    <property type="match status" value="1"/>
</dbReference>
<dbReference type="AlphaFoldDB" id="A0ABD3ARN5"/>